<dbReference type="HAMAP" id="MF_02040">
    <property type="entry name" value="Mrp_NBP35"/>
    <property type="match status" value="1"/>
</dbReference>
<comment type="function">
    <text evidence="8">Binds and transfers iron-sulfur (Fe-S) clusters to target apoproteins. Can hydrolyze ATP.</text>
</comment>
<comment type="similarity">
    <text evidence="8">Belongs to the Mrp/NBP35 ATP-binding proteins family.</text>
</comment>
<dbReference type="InterPro" id="IPR019591">
    <property type="entry name" value="Mrp/NBP35_ATP-bd"/>
</dbReference>
<comment type="caution">
    <text evidence="10">The sequence shown here is derived from an EMBL/GenBank/DDBJ whole genome shotgun (WGS) entry which is preliminary data.</text>
</comment>
<keyword evidence="7 8" id="KW-0411">Iron-sulfur</keyword>
<evidence type="ECO:0000256" key="1">
    <source>
        <dbReference type="ARBA" id="ARBA00007352"/>
    </source>
</evidence>
<dbReference type="CDD" id="cd02037">
    <property type="entry name" value="Mrp_NBP35"/>
    <property type="match status" value="1"/>
</dbReference>
<keyword evidence="3 8" id="KW-0479">Metal-binding</keyword>
<sequence length="377" mass="39116">MPIPTADQVHAALATVNDPEIKRPITDLGMVADVAIGEDGVVAVTILLTVAGCPLKDTLTRDTTAAVSRLDGVTDVKVTLGVMTDEQRGSLRDSLRGGAPQKEIPFAKPNSLTRVYAVASGKGGVGKSSVTVNLAAAFAQQGLRVGVVDADVYGFSVPRMLGVEHKPTQLDDMILPPVAHDVKVISIGMFVPGNQPVVWRGPMLHRALQQFLGDVFWGDLDVLLLDLPPGTGDIAISVSQLIPTAEILVVTTPQQAAAEVAERAGSIALQTKQRVAGVIENMSWLELPDGSRQEIFGSGGGQAVADSLTRSIGASVPLLGQIPLDTRLREGGDAGTPVVLADPDSAAAVVLRGVAKQLGQKARGLAGRSLGLTPAGR</sequence>
<dbReference type="RefSeq" id="WP_377820557.1">
    <property type="nucleotide sequence ID" value="NZ_JBHSWJ010000002.1"/>
</dbReference>
<keyword evidence="6 8" id="KW-0408">Iron</keyword>
<evidence type="ECO:0000256" key="2">
    <source>
        <dbReference type="ARBA" id="ARBA00008205"/>
    </source>
</evidence>
<dbReference type="InterPro" id="IPR027417">
    <property type="entry name" value="P-loop_NTPase"/>
</dbReference>
<comment type="subunit">
    <text evidence="8">Homodimer.</text>
</comment>
<dbReference type="PANTHER" id="PTHR42961">
    <property type="entry name" value="IRON-SULFUR PROTEIN NUBPL"/>
    <property type="match status" value="1"/>
</dbReference>
<dbReference type="Pfam" id="PF01883">
    <property type="entry name" value="FeS_assembly_P"/>
    <property type="match status" value="1"/>
</dbReference>
<dbReference type="Gene3D" id="3.40.50.300">
    <property type="entry name" value="P-loop containing nucleotide triphosphate hydrolases"/>
    <property type="match status" value="1"/>
</dbReference>
<dbReference type="InterPro" id="IPR044304">
    <property type="entry name" value="NUBPL-like"/>
</dbReference>
<name>A0ABW2AQU9_9MICO</name>
<dbReference type="PROSITE" id="PS01215">
    <property type="entry name" value="MRP"/>
    <property type="match status" value="1"/>
</dbReference>
<dbReference type="Pfam" id="PF10609">
    <property type="entry name" value="ParA"/>
    <property type="match status" value="1"/>
</dbReference>
<dbReference type="EMBL" id="JBHSWJ010000002">
    <property type="protein sequence ID" value="MFC6713046.1"/>
    <property type="molecule type" value="Genomic_DNA"/>
</dbReference>
<evidence type="ECO:0000259" key="9">
    <source>
        <dbReference type="Pfam" id="PF01883"/>
    </source>
</evidence>
<evidence type="ECO:0000313" key="11">
    <source>
        <dbReference type="Proteomes" id="UP001596356"/>
    </source>
</evidence>
<comment type="similarity">
    <text evidence="1">In the N-terminal section; belongs to the MIP18 family.</text>
</comment>
<dbReference type="SUPFAM" id="SSF117916">
    <property type="entry name" value="Fe-S cluster assembly (FSCA) domain-like"/>
    <property type="match status" value="1"/>
</dbReference>
<feature type="binding site" evidence="8">
    <location>
        <begin position="121"/>
        <end position="128"/>
    </location>
    <ligand>
        <name>ATP</name>
        <dbReference type="ChEBI" id="CHEBI:30616"/>
    </ligand>
</feature>
<dbReference type="Proteomes" id="UP001596356">
    <property type="component" value="Unassembled WGS sequence"/>
</dbReference>
<evidence type="ECO:0000313" key="10">
    <source>
        <dbReference type="EMBL" id="MFC6713046.1"/>
    </source>
</evidence>
<keyword evidence="4 8" id="KW-0547">Nucleotide-binding</keyword>
<dbReference type="InterPro" id="IPR000808">
    <property type="entry name" value="Mrp-like_CS"/>
</dbReference>
<keyword evidence="8" id="KW-0378">Hydrolase</keyword>
<evidence type="ECO:0000256" key="5">
    <source>
        <dbReference type="ARBA" id="ARBA00022840"/>
    </source>
</evidence>
<dbReference type="SUPFAM" id="SSF52540">
    <property type="entry name" value="P-loop containing nucleoside triphosphate hydrolases"/>
    <property type="match status" value="1"/>
</dbReference>
<reference evidence="11" key="1">
    <citation type="journal article" date="2019" name="Int. J. Syst. Evol. Microbiol.">
        <title>The Global Catalogue of Microorganisms (GCM) 10K type strain sequencing project: providing services to taxonomists for standard genome sequencing and annotation.</title>
        <authorList>
            <consortium name="The Broad Institute Genomics Platform"/>
            <consortium name="The Broad Institute Genome Sequencing Center for Infectious Disease"/>
            <person name="Wu L."/>
            <person name="Ma J."/>
        </authorList>
    </citation>
    <scope>NUCLEOTIDE SEQUENCE [LARGE SCALE GENOMIC DNA]</scope>
    <source>
        <strain evidence="11">NBRC 106593</strain>
    </source>
</reference>
<dbReference type="InterPro" id="IPR033756">
    <property type="entry name" value="YlxH/NBP35"/>
</dbReference>
<feature type="domain" description="MIP18 family-like" evidence="9">
    <location>
        <begin position="7"/>
        <end position="78"/>
    </location>
</feature>
<dbReference type="PANTHER" id="PTHR42961:SF2">
    <property type="entry name" value="IRON-SULFUR PROTEIN NUBPL"/>
    <property type="match status" value="1"/>
</dbReference>
<evidence type="ECO:0000256" key="4">
    <source>
        <dbReference type="ARBA" id="ARBA00022741"/>
    </source>
</evidence>
<dbReference type="GO" id="GO:0005524">
    <property type="term" value="F:ATP binding"/>
    <property type="evidence" value="ECO:0007669"/>
    <property type="project" value="UniProtKB-KW"/>
</dbReference>
<protein>
    <recommendedName>
        <fullName evidence="8">Iron-sulfur cluster carrier protein</fullName>
    </recommendedName>
</protein>
<dbReference type="Gene3D" id="3.30.300.130">
    <property type="entry name" value="Fe-S cluster assembly (FSCA)"/>
    <property type="match status" value="1"/>
</dbReference>
<gene>
    <name evidence="10" type="ORF">ACFQBT_03960</name>
</gene>
<evidence type="ECO:0000256" key="3">
    <source>
        <dbReference type="ARBA" id="ARBA00022723"/>
    </source>
</evidence>
<dbReference type="InterPro" id="IPR034904">
    <property type="entry name" value="FSCA_dom_sf"/>
</dbReference>
<keyword evidence="5 8" id="KW-0067">ATP-binding</keyword>
<proteinExistence type="inferred from homology"/>
<evidence type="ECO:0000256" key="7">
    <source>
        <dbReference type="ARBA" id="ARBA00023014"/>
    </source>
</evidence>
<dbReference type="InterPro" id="IPR002744">
    <property type="entry name" value="MIP18-like"/>
</dbReference>
<comment type="similarity">
    <text evidence="2">In the C-terminal section; belongs to the Mrp/NBP35 ATP-binding proteins family.</text>
</comment>
<organism evidence="10 11">
    <name type="scientific">Branchiibius cervicis</name>
    <dbReference type="NCBI Taxonomy" id="908252"/>
    <lineage>
        <taxon>Bacteria</taxon>
        <taxon>Bacillati</taxon>
        <taxon>Actinomycetota</taxon>
        <taxon>Actinomycetes</taxon>
        <taxon>Micrococcales</taxon>
        <taxon>Dermacoccaceae</taxon>
        <taxon>Branchiibius</taxon>
    </lineage>
</organism>
<evidence type="ECO:0000256" key="8">
    <source>
        <dbReference type="HAMAP-Rule" id="MF_02040"/>
    </source>
</evidence>
<evidence type="ECO:0000256" key="6">
    <source>
        <dbReference type="ARBA" id="ARBA00023004"/>
    </source>
</evidence>
<accession>A0ABW2AQU9</accession>
<keyword evidence="11" id="KW-1185">Reference proteome</keyword>